<keyword evidence="3" id="KW-1185">Reference proteome</keyword>
<reference evidence="2 3" key="1">
    <citation type="submission" date="2018-07" db="EMBL/GenBank/DDBJ databases">
        <title>Campylobacter zealandensis sp. nov., isolated from birds and water in New Zealand.</title>
        <authorList>
            <person name="Wilkinson D.A."/>
            <person name="Biggs P.J."/>
            <person name="French N.P."/>
            <person name="Midwinter A.C."/>
        </authorList>
    </citation>
    <scope>NUCLEOTIDE SEQUENCE [LARGE SCALE GENOMIC DNA]</scope>
    <source>
        <strain evidence="2 3">B423b</strain>
    </source>
</reference>
<protein>
    <submittedName>
        <fullName evidence="2">Ankyrin repeat domain-containing protein</fullName>
    </submittedName>
</protein>
<feature type="repeat" description="ANK" evidence="1">
    <location>
        <begin position="150"/>
        <end position="182"/>
    </location>
</feature>
<comment type="caution">
    <text evidence="2">The sequence shown here is derived from an EMBL/GenBank/DDBJ whole genome shotgun (WGS) entry which is preliminary data.</text>
</comment>
<accession>A0A4Q9JVZ9</accession>
<dbReference type="PROSITE" id="PS50088">
    <property type="entry name" value="ANK_REPEAT"/>
    <property type="match status" value="1"/>
</dbReference>
<evidence type="ECO:0000313" key="3">
    <source>
        <dbReference type="Proteomes" id="UP000292583"/>
    </source>
</evidence>
<dbReference type="OrthoDB" id="5358022at2"/>
<name>A0A4Q9JVZ9_9BACT</name>
<evidence type="ECO:0000313" key="2">
    <source>
        <dbReference type="EMBL" id="TBR82384.1"/>
    </source>
</evidence>
<dbReference type="RefSeq" id="WP_131163371.1">
    <property type="nucleotide sequence ID" value="NZ_QPGQ01000010.1"/>
</dbReference>
<dbReference type="InterPro" id="IPR036770">
    <property type="entry name" value="Ankyrin_rpt-contain_sf"/>
</dbReference>
<dbReference type="AlphaFoldDB" id="A0A4Q9JVZ9"/>
<gene>
    <name evidence="2" type="ORF">DU473_00650</name>
</gene>
<dbReference type="Pfam" id="PF12796">
    <property type="entry name" value="Ank_2"/>
    <property type="match status" value="1"/>
</dbReference>
<sequence length="311" mass="36105">MSIKGVSKRELEAREKISALSSEEIDNLRDELCDLVFANDFEKTVNFLKDYPIKQSFYELLCEEEGIKTPLFSCDNILANAAAGSIEQGKDTRLLDYLIDICGINPNFKFEHVKDNYNALTFYMDQVGLDERVIKYFVTKGATFNVFDHLGDSILHNWARRGEIDEIKLALKYGANLEIQSQIYQKFNEKSKEWEEEFYFAGSTPLMDVVESDDEQNYNTVKALLELGANPNHVRWPRLICIMEVCQISKIKKILLEFGAKSLKKMENEIFKFQDEYIKNKGIKEDDLEREDMINIAKMINDKFMKSKNKS</sequence>
<dbReference type="InterPro" id="IPR002110">
    <property type="entry name" value="Ankyrin_rpt"/>
</dbReference>
<organism evidence="2 3">
    <name type="scientific">Campylobacter novaezeelandiae</name>
    <dbReference type="NCBI Taxonomy" id="2267891"/>
    <lineage>
        <taxon>Bacteria</taxon>
        <taxon>Pseudomonadati</taxon>
        <taxon>Campylobacterota</taxon>
        <taxon>Epsilonproteobacteria</taxon>
        <taxon>Campylobacterales</taxon>
        <taxon>Campylobacteraceae</taxon>
        <taxon>Campylobacter</taxon>
    </lineage>
</organism>
<dbReference type="SUPFAM" id="SSF48403">
    <property type="entry name" value="Ankyrin repeat"/>
    <property type="match status" value="1"/>
</dbReference>
<dbReference type="Gene3D" id="1.25.40.20">
    <property type="entry name" value="Ankyrin repeat-containing domain"/>
    <property type="match status" value="1"/>
</dbReference>
<proteinExistence type="predicted"/>
<dbReference type="Proteomes" id="UP000292583">
    <property type="component" value="Unassembled WGS sequence"/>
</dbReference>
<evidence type="ECO:0000256" key="1">
    <source>
        <dbReference type="PROSITE-ProRule" id="PRU00023"/>
    </source>
</evidence>
<keyword evidence="1" id="KW-0040">ANK repeat</keyword>
<dbReference type="EMBL" id="QPGR01000001">
    <property type="protein sequence ID" value="TBR82384.1"/>
    <property type="molecule type" value="Genomic_DNA"/>
</dbReference>
<dbReference type="SMART" id="SM00248">
    <property type="entry name" value="ANK"/>
    <property type="match status" value="4"/>
</dbReference>